<dbReference type="InterPro" id="IPR000515">
    <property type="entry name" value="MetI-like"/>
</dbReference>
<keyword evidence="3" id="KW-1003">Cell membrane</keyword>
<feature type="transmembrane region" description="Helical" evidence="7">
    <location>
        <begin position="114"/>
        <end position="138"/>
    </location>
</feature>
<evidence type="ECO:0000256" key="5">
    <source>
        <dbReference type="ARBA" id="ARBA00022989"/>
    </source>
</evidence>
<keyword evidence="2 7" id="KW-0813">Transport</keyword>
<dbReference type="PANTHER" id="PTHR43227:SF11">
    <property type="entry name" value="BLL4140 PROTEIN"/>
    <property type="match status" value="1"/>
</dbReference>
<dbReference type="Gene3D" id="1.10.3720.10">
    <property type="entry name" value="MetI-like"/>
    <property type="match status" value="1"/>
</dbReference>
<evidence type="ECO:0000256" key="6">
    <source>
        <dbReference type="ARBA" id="ARBA00023136"/>
    </source>
</evidence>
<feature type="transmembrane region" description="Helical" evidence="7">
    <location>
        <begin position="74"/>
        <end position="93"/>
    </location>
</feature>
<keyword evidence="4 7" id="KW-0812">Transmembrane</keyword>
<dbReference type="Proteomes" id="UP001527882">
    <property type="component" value="Unassembled WGS sequence"/>
</dbReference>
<evidence type="ECO:0000313" key="10">
    <source>
        <dbReference type="Proteomes" id="UP001527882"/>
    </source>
</evidence>
<evidence type="ECO:0000313" key="9">
    <source>
        <dbReference type="EMBL" id="MCZ8511651.1"/>
    </source>
</evidence>
<feature type="domain" description="ABC transmembrane type-1" evidence="8">
    <location>
        <begin position="68"/>
        <end position="281"/>
    </location>
</feature>
<dbReference type="SUPFAM" id="SSF161098">
    <property type="entry name" value="MetI-like"/>
    <property type="match status" value="1"/>
</dbReference>
<evidence type="ECO:0000256" key="7">
    <source>
        <dbReference type="RuleBase" id="RU363032"/>
    </source>
</evidence>
<sequence>MRIWRYRYLYLFIAPTLLYFLIFSYLPFYGLQLAFKDFKVFSGIWASNWVGFKHFHELFSSPVFPQLLGNTLTISVYRIVFGFPVPIVFALLLNEVKHYFFKRSVQTVTYFPHFLSWVIYGGIVIDFFGPTGSITTLLKGWGIQLNVMNDPALFRPMLVATGTLKEFGWGAIIYLAAIAGIDPHLYDAAKVDGARKLRQIWHITLPGIRPTIVLLLILQMGHILDAGFEQVFMLYNGAVLGVADIIDTYVYRVGLLDAKYEIATAVGLFKGAVGAVLIVTANYFIRKLGEKSIW</sequence>
<dbReference type="PROSITE" id="PS50928">
    <property type="entry name" value="ABC_TM1"/>
    <property type="match status" value="1"/>
</dbReference>
<feature type="transmembrane region" description="Helical" evidence="7">
    <location>
        <begin position="7"/>
        <end position="28"/>
    </location>
</feature>
<evidence type="ECO:0000256" key="2">
    <source>
        <dbReference type="ARBA" id="ARBA00022448"/>
    </source>
</evidence>
<keyword evidence="6 7" id="KW-0472">Membrane</keyword>
<dbReference type="InterPro" id="IPR050809">
    <property type="entry name" value="UgpAE/MalFG_permease"/>
</dbReference>
<comment type="similarity">
    <text evidence="7">Belongs to the binding-protein-dependent transport system permease family.</text>
</comment>
<evidence type="ECO:0000259" key="8">
    <source>
        <dbReference type="PROSITE" id="PS50928"/>
    </source>
</evidence>
<proteinExistence type="inferred from homology"/>
<feature type="transmembrane region" description="Helical" evidence="7">
    <location>
        <begin position="262"/>
        <end position="285"/>
    </location>
</feature>
<feature type="transmembrane region" description="Helical" evidence="7">
    <location>
        <begin position="232"/>
        <end position="250"/>
    </location>
</feature>
<keyword evidence="5 7" id="KW-1133">Transmembrane helix</keyword>
<comment type="subcellular location">
    <subcellularLocation>
        <location evidence="1 7">Cell membrane</location>
        <topology evidence="1 7">Multi-pass membrane protein</topology>
    </subcellularLocation>
</comment>
<dbReference type="EMBL" id="JAQAGZ010000002">
    <property type="protein sequence ID" value="MCZ8511651.1"/>
    <property type="molecule type" value="Genomic_DNA"/>
</dbReference>
<name>A0ABT4Q486_9BACL</name>
<dbReference type="PANTHER" id="PTHR43227">
    <property type="entry name" value="BLL4140 PROTEIN"/>
    <property type="match status" value="1"/>
</dbReference>
<organism evidence="9 10">
    <name type="scientific">Paenibacillus gyeongsangnamensis</name>
    <dbReference type="NCBI Taxonomy" id="3388067"/>
    <lineage>
        <taxon>Bacteria</taxon>
        <taxon>Bacillati</taxon>
        <taxon>Bacillota</taxon>
        <taxon>Bacilli</taxon>
        <taxon>Bacillales</taxon>
        <taxon>Paenibacillaceae</taxon>
        <taxon>Paenibacillus</taxon>
    </lineage>
</organism>
<protein>
    <submittedName>
        <fullName evidence="9">ABC transporter permease subunit</fullName>
    </submittedName>
</protein>
<comment type="caution">
    <text evidence="9">The sequence shown here is derived from an EMBL/GenBank/DDBJ whole genome shotgun (WGS) entry which is preliminary data.</text>
</comment>
<reference evidence="9 10" key="1">
    <citation type="submission" date="2022-12" db="EMBL/GenBank/DDBJ databases">
        <title>Draft genome sequence of Paenibacillus sp. dW9.</title>
        <authorList>
            <person name="Choi E.-W."/>
            <person name="Kim D.-U."/>
        </authorList>
    </citation>
    <scope>NUCLEOTIDE SEQUENCE [LARGE SCALE GENOMIC DNA]</scope>
    <source>
        <strain evidence="10">dW9</strain>
    </source>
</reference>
<feature type="transmembrane region" description="Helical" evidence="7">
    <location>
        <begin position="158"/>
        <end position="179"/>
    </location>
</feature>
<evidence type="ECO:0000256" key="4">
    <source>
        <dbReference type="ARBA" id="ARBA00022692"/>
    </source>
</evidence>
<evidence type="ECO:0000256" key="3">
    <source>
        <dbReference type="ARBA" id="ARBA00022475"/>
    </source>
</evidence>
<dbReference type="InterPro" id="IPR035906">
    <property type="entry name" value="MetI-like_sf"/>
</dbReference>
<dbReference type="CDD" id="cd06261">
    <property type="entry name" value="TM_PBP2"/>
    <property type="match status" value="1"/>
</dbReference>
<gene>
    <name evidence="9" type="ORF">O9H85_04230</name>
</gene>
<dbReference type="Pfam" id="PF00528">
    <property type="entry name" value="BPD_transp_1"/>
    <property type="match status" value="1"/>
</dbReference>
<feature type="transmembrane region" description="Helical" evidence="7">
    <location>
        <begin position="200"/>
        <end position="220"/>
    </location>
</feature>
<keyword evidence="10" id="KW-1185">Reference proteome</keyword>
<evidence type="ECO:0000256" key="1">
    <source>
        <dbReference type="ARBA" id="ARBA00004651"/>
    </source>
</evidence>
<accession>A0ABT4Q486</accession>
<dbReference type="RefSeq" id="WP_269880047.1">
    <property type="nucleotide sequence ID" value="NZ_JAQAGZ010000002.1"/>
</dbReference>